<protein>
    <submittedName>
        <fullName evidence="2">Uncharacterized protein</fullName>
    </submittedName>
</protein>
<dbReference type="EMBL" id="MN739042">
    <property type="protein sequence ID" value="QHS85198.1"/>
    <property type="molecule type" value="Genomic_DNA"/>
</dbReference>
<name>A0A6C0B109_9ZZZZ</name>
<feature type="compositionally biased region" description="Low complexity" evidence="1">
    <location>
        <begin position="1"/>
        <end position="28"/>
    </location>
</feature>
<feature type="region of interest" description="Disordered" evidence="1">
    <location>
        <begin position="1"/>
        <end position="35"/>
    </location>
</feature>
<sequence length="208" mass="22984">MSSARSNAAARSRRAGGADNQQQQQLQQNGNVKQTGPVKLSVSDAIGLITLRLGRVEQILQNMPVDGGSTSIQGLGENARIVDDAVFLNIIQRLEALEKGQLTLKQDLQKIPTNAPTLPLEKFEKIDNDIENVKTSLLQLQSFTMQTNQQLSEMLIKKTIVERNNTSVEETSEQTIEQANKGTNEEDTQTLIQTQIQSTEVVLEENDI</sequence>
<evidence type="ECO:0000313" key="2">
    <source>
        <dbReference type="EMBL" id="QHS85198.1"/>
    </source>
</evidence>
<reference evidence="2" key="1">
    <citation type="journal article" date="2020" name="Nature">
        <title>Giant virus diversity and host interactions through global metagenomics.</title>
        <authorList>
            <person name="Schulz F."/>
            <person name="Roux S."/>
            <person name="Paez-Espino D."/>
            <person name="Jungbluth S."/>
            <person name="Walsh D.A."/>
            <person name="Denef V.J."/>
            <person name="McMahon K.D."/>
            <person name="Konstantinidis K.T."/>
            <person name="Eloe-Fadrosh E.A."/>
            <person name="Kyrpides N.C."/>
            <person name="Woyke T."/>
        </authorList>
    </citation>
    <scope>NUCLEOTIDE SEQUENCE</scope>
    <source>
        <strain evidence="2">GVMAG-M-3300009182-78</strain>
    </source>
</reference>
<accession>A0A6C0B109</accession>
<organism evidence="2">
    <name type="scientific">viral metagenome</name>
    <dbReference type="NCBI Taxonomy" id="1070528"/>
    <lineage>
        <taxon>unclassified sequences</taxon>
        <taxon>metagenomes</taxon>
        <taxon>organismal metagenomes</taxon>
    </lineage>
</organism>
<evidence type="ECO:0000256" key="1">
    <source>
        <dbReference type="SAM" id="MobiDB-lite"/>
    </source>
</evidence>
<dbReference type="AlphaFoldDB" id="A0A6C0B109"/>
<proteinExistence type="predicted"/>